<reference evidence="1" key="1">
    <citation type="submission" date="2014-09" db="EMBL/GenBank/DDBJ databases">
        <authorList>
            <person name="Magalhaes I.L.F."/>
            <person name="Oliveira U."/>
            <person name="Santos F.R."/>
            <person name="Vidigal T.H.D.A."/>
            <person name="Brescovit A.D."/>
            <person name="Santos A.J."/>
        </authorList>
    </citation>
    <scope>NUCLEOTIDE SEQUENCE</scope>
    <source>
        <tissue evidence="1">Shoot tissue taken approximately 20 cm above the soil surface</tissue>
    </source>
</reference>
<reference evidence="1" key="2">
    <citation type="journal article" date="2015" name="Data Brief">
        <title>Shoot transcriptome of the giant reed, Arundo donax.</title>
        <authorList>
            <person name="Barrero R.A."/>
            <person name="Guerrero F.D."/>
            <person name="Moolhuijzen P."/>
            <person name="Goolsby J.A."/>
            <person name="Tidwell J."/>
            <person name="Bellgard S.E."/>
            <person name="Bellgard M.I."/>
        </authorList>
    </citation>
    <scope>NUCLEOTIDE SEQUENCE</scope>
    <source>
        <tissue evidence="1">Shoot tissue taken approximately 20 cm above the soil surface</tissue>
    </source>
</reference>
<protein>
    <submittedName>
        <fullName evidence="1">Uncharacterized protein</fullName>
    </submittedName>
</protein>
<dbReference type="EMBL" id="GBRH01234265">
    <property type="protein sequence ID" value="JAD63630.1"/>
    <property type="molecule type" value="Transcribed_RNA"/>
</dbReference>
<evidence type="ECO:0000313" key="1">
    <source>
        <dbReference type="EMBL" id="JAD63630.1"/>
    </source>
</evidence>
<proteinExistence type="predicted"/>
<dbReference type="AlphaFoldDB" id="A0A0A9BR78"/>
<sequence length="38" mass="4317">MDSSQEQDRKKSSPLQLNSAAQLMHKNNHVNHADCKPK</sequence>
<organism evidence="1">
    <name type="scientific">Arundo donax</name>
    <name type="common">Giant reed</name>
    <name type="synonym">Donax arundinaceus</name>
    <dbReference type="NCBI Taxonomy" id="35708"/>
    <lineage>
        <taxon>Eukaryota</taxon>
        <taxon>Viridiplantae</taxon>
        <taxon>Streptophyta</taxon>
        <taxon>Embryophyta</taxon>
        <taxon>Tracheophyta</taxon>
        <taxon>Spermatophyta</taxon>
        <taxon>Magnoliopsida</taxon>
        <taxon>Liliopsida</taxon>
        <taxon>Poales</taxon>
        <taxon>Poaceae</taxon>
        <taxon>PACMAD clade</taxon>
        <taxon>Arundinoideae</taxon>
        <taxon>Arundineae</taxon>
        <taxon>Arundo</taxon>
    </lineage>
</organism>
<name>A0A0A9BR78_ARUDO</name>
<accession>A0A0A9BR78</accession>